<protein>
    <submittedName>
        <fullName evidence="1">Uncharacterized protein</fullName>
    </submittedName>
</protein>
<accession>A0A5K7X4Q1</accession>
<dbReference type="KEGG" id="lpav:PLANPX_1132"/>
<dbReference type="EMBL" id="AP021861">
    <property type="protein sequence ID" value="BBO31520.1"/>
    <property type="molecule type" value="Genomic_DNA"/>
</dbReference>
<organism evidence="1 2">
    <name type="scientific">Lacipirellula parvula</name>
    <dbReference type="NCBI Taxonomy" id="2650471"/>
    <lineage>
        <taxon>Bacteria</taxon>
        <taxon>Pseudomonadati</taxon>
        <taxon>Planctomycetota</taxon>
        <taxon>Planctomycetia</taxon>
        <taxon>Pirellulales</taxon>
        <taxon>Lacipirellulaceae</taxon>
        <taxon>Lacipirellula</taxon>
    </lineage>
</organism>
<name>A0A5K7X4Q1_9BACT</name>
<dbReference type="AlphaFoldDB" id="A0A5K7X4Q1"/>
<gene>
    <name evidence="1" type="ORF">PLANPX_1132</name>
</gene>
<sequence length="83" mass="8716">MARSVGTGKGGWIAFRCGRRLRRRICSQPQTAVIFGIASGSETPPTLLGQSPAIEVFAGGGAILADWPKNPTMGVRTPPLRPA</sequence>
<proteinExistence type="predicted"/>
<reference evidence="2" key="1">
    <citation type="submission" date="2019-10" db="EMBL/GenBank/DDBJ databases">
        <title>Lacipirellula parvula gen. nov., sp. nov., representing a lineage of planctomycetes widespread in freshwater anoxic habitats, and description of the family Lacipirellulaceae.</title>
        <authorList>
            <person name="Dedysh S.N."/>
            <person name="Kulichevskaya I.S."/>
            <person name="Beletsky A.V."/>
            <person name="Rakitin A.L."/>
            <person name="Mardanov A.V."/>
            <person name="Ivanova A.A."/>
            <person name="Saltykova V.X."/>
            <person name="Rijpstra W.I.C."/>
            <person name="Sinninghe Damste J.S."/>
            <person name="Ravin N.V."/>
        </authorList>
    </citation>
    <scope>NUCLEOTIDE SEQUENCE [LARGE SCALE GENOMIC DNA]</scope>
    <source>
        <strain evidence="2">PX69</strain>
    </source>
</reference>
<evidence type="ECO:0000313" key="1">
    <source>
        <dbReference type="EMBL" id="BBO31520.1"/>
    </source>
</evidence>
<dbReference type="Proteomes" id="UP000326837">
    <property type="component" value="Chromosome"/>
</dbReference>
<keyword evidence="2" id="KW-1185">Reference proteome</keyword>
<evidence type="ECO:0000313" key="2">
    <source>
        <dbReference type="Proteomes" id="UP000326837"/>
    </source>
</evidence>